<dbReference type="EMBL" id="JASZZN010000007">
    <property type="protein sequence ID" value="MDM4015914.1"/>
    <property type="molecule type" value="Genomic_DNA"/>
</dbReference>
<keyword evidence="3" id="KW-1185">Reference proteome</keyword>
<dbReference type="RefSeq" id="WP_289163478.1">
    <property type="nucleotide sequence ID" value="NZ_JASZZN010000007.1"/>
</dbReference>
<evidence type="ECO:0000313" key="2">
    <source>
        <dbReference type="EMBL" id="MDM4015914.1"/>
    </source>
</evidence>
<sequence length="177" mass="19648">MAELTRIDHKSNNPYEPTCTESAPVESGIHYLLQIVLFIFGAVAGLGVFICYYHGIDSVVADTKNEPMRLLGPVILFALIAVPVSSISLWLVKIQASWEVVACRAIASGGLFGLFVLPVDQLLHHVGFSLGTPLQGVTRTLSFFAATVICGVQTMFAQRIFDRWWENVIKRRRNKTR</sequence>
<dbReference type="Proteomes" id="UP001239462">
    <property type="component" value="Unassembled WGS sequence"/>
</dbReference>
<reference evidence="2 3" key="1">
    <citation type="submission" date="2023-06" db="EMBL/GenBank/DDBJ databases">
        <title>Roseiconus lacunae JC819 isolated from Gulf of Mannar region, Tamil Nadu.</title>
        <authorList>
            <person name="Pk S."/>
            <person name="Ch S."/>
            <person name="Ch V.R."/>
        </authorList>
    </citation>
    <scope>NUCLEOTIDE SEQUENCE [LARGE SCALE GENOMIC DNA]</scope>
    <source>
        <strain evidence="2 3">JC819</strain>
    </source>
</reference>
<protein>
    <submittedName>
        <fullName evidence="2">Uncharacterized protein</fullName>
    </submittedName>
</protein>
<proteinExistence type="predicted"/>
<keyword evidence="1" id="KW-1133">Transmembrane helix</keyword>
<feature type="transmembrane region" description="Helical" evidence="1">
    <location>
        <begin position="31"/>
        <end position="55"/>
    </location>
</feature>
<evidence type="ECO:0000313" key="3">
    <source>
        <dbReference type="Proteomes" id="UP001239462"/>
    </source>
</evidence>
<comment type="caution">
    <text evidence="2">The sequence shown here is derived from an EMBL/GenBank/DDBJ whole genome shotgun (WGS) entry which is preliminary data.</text>
</comment>
<feature type="transmembrane region" description="Helical" evidence="1">
    <location>
        <begin position="139"/>
        <end position="161"/>
    </location>
</feature>
<feature type="transmembrane region" description="Helical" evidence="1">
    <location>
        <begin position="101"/>
        <end position="119"/>
    </location>
</feature>
<name>A0ABT7PHC8_9BACT</name>
<keyword evidence="1" id="KW-0812">Transmembrane</keyword>
<keyword evidence="1" id="KW-0472">Membrane</keyword>
<evidence type="ECO:0000256" key="1">
    <source>
        <dbReference type="SAM" id="Phobius"/>
    </source>
</evidence>
<gene>
    <name evidence="2" type="ORF">QTN89_10765</name>
</gene>
<feature type="transmembrane region" description="Helical" evidence="1">
    <location>
        <begin position="70"/>
        <end position="92"/>
    </location>
</feature>
<accession>A0ABT7PHC8</accession>
<organism evidence="2 3">
    <name type="scientific">Roseiconus lacunae</name>
    <dbReference type="NCBI Taxonomy" id="2605694"/>
    <lineage>
        <taxon>Bacteria</taxon>
        <taxon>Pseudomonadati</taxon>
        <taxon>Planctomycetota</taxon>
        <taxon>Planctomycetia</taxon>
        <taxon>Pirellulales</taxon>
        <taxon>Pirellulaceae</taxon>
        <taxon>Roseiconus</taxon>
    </lineage>
</organism>